<accession>A0ABT4FM08</accession>
<dbReference type="RefSeq" id="WP_241688745.1">
    <property type="nucleotide sequence ID" value="NZ_CP026520.1"/>
</dbReference>
<gene>
    <name evidence="2" type="ORF">M5X16_24515</name>
</gene>
<feature type="chain" id="PRO_5045132104" description="Bacteriocin" evidence="1">
    <location>
        <begin position="27"/>
        <end position="141"/>
    </location>
</feature>
<evidence type="ECO:0000313" key="3">
    <source>
        <dbReference type="Proteomes" id="UP001527202"/>
    </source>
</evidence>
<keyword evidence="3" id="KW-1185">Reference proteome</keyword>
<evidence type="ECO:0000313" key="2">
    <source>
        <dbReference type="EMBL" id="MCY9598926.1"/>
    </source>
</evidence>
<feature type="signal peptide" evidence="1">
    <location>
        <begin position="1"/>
        <end position="26"/>
    </location>
</feature>
<organism evidence="2 3">
    <name type="scientific">Paenibacillus chitinolyticus</name>
    <dbReference type="NCBI Taxonomy" id="79263"/>
    <lineage>
        <taxon>Bacteria</taxon>
        <taxon>Bacillati</taxon>
        <taxon>Bacillota</taxon>
        <taxon>Bacilli</taxon>
        <taxon>Bacillales</taxon>
        <taxon>Paenibacillaceae</taxon>
        <taxon>Paenibacillus</taxon>
    </lineage>
</organism>
<keyword evidence="1" id="KW-0732">Signal</keyword>
<name>A0ABT4FM08_9BACL</name>
<dbReference type="GeneID" id="95378456"/>
<proteinExistence type="predicted"/>
<comment type="caution">
    <text evidence="2">The sequence shown here is derived from an EMBL/GenBank/DDBJ whole genome shotgun (WGS) entry which is preliminary data.</text>
</comment>
<evidence type="ECO:0000256" key="1">
    <source>
        <dbReference type="SAM" id="SignalP"/>
    </source>
</evidence>
<dbReference type="Proteomes" id="UP001527202">
    <property type="component" value="Unassembled WGS sequence"/>
</dbReference>
<evidence type="ECO:0008006" key="4">
    <source>
        <dbReference type="Google" id="ProtNLM"/>
    </source>
</evidence>
<reference evidence="2 3" key="1">
    <citation type="submission" date="2022-05" db="EMBL/GenBank/DDBJ databases">
        <title>Genome Sequencing of Bee-Associated Microbes.</title>
        <authorList>
            <person name="Dunlap C."/>
        </authorList>
    </citation>
    <scope>NUCLEOTIDE SEQUENCE [LARGE SCALE GENOMIC DNA]</scope>
    <source>
        <strain evidence="2 3">NRRL B-23120</strain>
    </source>
</reference>
<sequence length="141" mass="15123">MNTKKMVPLALSVGIILGSVAPSALHAQSTDANGAIGGWSEKDGYFSITAVSSFIGIASTAKHTGYVEDIDRGNVLFSRAVGNTSWPGVYHYTRARFEGHITGNILGDSGRVWGTNATEAKSDWVDRYASDWVGKTYYGNE</sequence>
<dbReference type="EMBL" id="JAMDMJ010000037">
    <property type="protein sequence ID" value="MCY9598926.1"/>
    <property type="molecule type" value="Genomic_DNA"/>
</dbReference>
<protein>
    <recommendedName>
        <fullName evidence="4">Bacteriocin</fullName>
    </recommendedName>
</protein>